<proteinExistence type="inferred from homology"/>
<dbReference type="GO" id="GO:0006508">
    <property type="term" value="P:proteolysis"/>
    <property type="evidence" value="ECO:0007669"/>
    <property type="project" value="UniProtKB-KW"/>
</dbReference>
<dbReference type="OrthoDB" id="9807498at2"/>
<dbReference type="PANTHER" id="PTHR30217">
    <property type="entry name" value="PEPTIDASE U32 FAMILY"/>
    <property type="match status" value="1"/>
</dbReference>
<organism evidence="5 6">
    <name type="scientific">Paenibacillus beijingensis</name>
    <dbReference type="NCBI Taxonomy" id="1126833"/>
    <lineage>
        <taxon>Bacteria</taxon>
        <taxon>Bacillati</taxon>
        <taxon>Bacillota</taxon>
        <taxon>Bacilli</taxon>
        <taxon>Bacillales</taxon>
        <taxon>Paenibacillaceae</taxon>
        <taxon>Paenibacillus</taxon>
    </lineage>
</organism>
<evidence type="ECO:0000259" key="4">
    <source>
        <dbReference type="Pfam" id="PF16325"/>
    </source>
</evidence>
<dbReference type="RefSeq" id="WP_045671545.1">
    <property type="nucleotide sequence ID" value="NZ_CP011058.1"/>
</dbReference>
<feature type="domain" description="Peptidase family U32 C-terminal" evidence="4">
    <location>
        <begin position="335"/>
        <end position="415"/>
    </location>
</feature>
<accession>A0A0D5NMB9</accession>
<evidence type="ECO:0000313" key="5">
    <source>
        <dbReference type="EMBL" id="AJY76117.1"/>
    </source>
</evidence>
<dbReference type="PATRIC" id="fig|1126833.4.peg.3975"/>
<dbReference type="PROSITE" id="PS01276">
    <property type="entry name" value="PEPTIDASE_U32"/>
    <property type="match status" value="1"/>
</dbReference>
<evidence type="ECO:0000256" key="2">
    <source>
        <dbReference type="ARBA" id="ARBA00022801"/>
    </source>
</evidence>
<evidence type="ECO:0000256" key="1">
    <source>
        <dbReference type="ARBA" id="ARBA00022670"/>
    </source>
</evidence>
<dbReference type="KEGG" id="pbj:VN24_18070"/>
<dbReference type="HOGENOM" id="CLU_011540_0_2_9"/>
<sequence>MSATITKGGAKLTGRRHRLDRPELLAPAGSLEKLKFAVHYGADAVYIGGQKYGLRSNADNFSFDEMREGVEFAKRYGAKVFVATNIYAHNEDIEGLEDYLRNLQDAGISAVIAADPAIIETVQRVAPKLEVHLSTQQSVLNWRTVQFWKEEGLPRVVLARETSLEEIAEIKSKVDIEIEAFIHGAMCSSFSGRCVLSNHFTDRDSNRGGCCQSCRWKYDLFVDEEMIASEEDNAFTMSSKDLCMIEHLPELIEVGVDSFKIEGRMKSVHYVATVVNAYRQAIDAYFADPQGYELKPQWVEEIHKAANRPLNTGFFFDTPGTEDHIYEPEDKQAPYDFAGVVQSYDADSGIAIIQQRNNFKPGQEVEFFGPGGTFFKQVITEIQDEEGNVLDAARHPLQRVLVRTEQPVKPMDMMRKRIR</sequence>
<reference evidence="5 6" key="1">
    <citation type="journal article" date="2015" name="J. Biotechnol.">
        <title>Complete genome sequence of Paenibacillus beijingensis 7188(T) (=DSM 24997(T)), a novel rhizobacterium from jujube garden soil.</title>
        <authorList>
            <person name="Kwak Y."/>
            <person name="Shin J.H."/>
        </authorList>
    </citation>
    <scope>NUCLEOTIDE SEQUENCE [LARGE SCALE GENOMIC DNA]</scope>
    <source>
        <strain evidence="5 6">DSM 24997</strain>
    </source>
</reference>
<comment type="similarity">
    <text evidence="3">Belongs to the peptidase U32 family.</text>
</comment>
<dbReference type="Pfam" id="PF01136">
    <property type="entry name" value="Peptidase_U32"/>
    <property type="match status" value="1"/>
</dbReference>
<evidence type="ECO:0000313" key="6">
    <source>
        <dbReference type="Proteomes" id="UP000032633"/>
    </source>
</evidence>
<reference evidence="6" key="2">
    <citation type="submission" date="2015-03" db="EMBL/GenBank/DDBJ databases">
        <title>Genome sequence of Paenibacillus beijingensis strain DSM 24997T.</title>
        <authorList>
            <person name="Kwak Y."/>
            <person name="Shin J.-H."/>
        </authorList>
    </citation>
    <scope>NUCLEOTIDE SEQUENCE [LARGE SCALE GENOMIC DNA]</scope>
    <source>
        <strain evidence="6">DSM 24997</strain>
    </source>
</reference>
<protein>
    <submittedName>
        <fullName evidence="5">Protease</fullName>
    </submittedName>
</protein>
<dbReference type="PANTHER" id="PTHR30217:SF6">
    <property type="entry name" value="TRNA HYDROXYLATION PROTEIN P"/>
    <property type="match status" value="1"/>
</dbReference>
<dbReference type="InterPro" id="IPR001539">
    <property type="entry name" value="Peptidase_U32"/>
</dbReference>
<keyword evidence="1 5" id="KW-0645">Protease</keyword>
<dbReference type="Proteomes" id="UP000032633">
    <property type="component" value="Chromosome"/>
</dbReference>
<keyword evidence="6" id="KW-1185">Reference proteome</keyword>
<name>A0A0D5NMB9_9BACL</name>
<dbReference type="GO" id="GO:0008233">
    <property type="term" value="F:peptidase activity"/>
    <property type="evidence" value="ECO:0007669"/>
    <property type="project" value="UniProtKB-KW"/>
</dbReference>
<dbReference type="AlphaFoldDB" id="A0A0D5NMB9"/>
<dbReference type="EMBL" id="CP011058">
    <property type="protein sequence ID" value="AJY76117.1"/>
    <property type="molecule type" value="Genomic_DNA"/>
</dbReference>
<dbReference type="InterPro" id="IPR051454">
    <property type="entry name" value="RNA/ubiquinone_mod_enzymes"/>
</dbReference>
<dbReference type="STRING" id="1126833.VN24_18070"/>
<dbReference type="InterPro" id="IPR032525">
    <property type="entry name" value="Peptidase_U32_C"/>
</dbReference>
<gene>
    <name evidence="5" type="ORF">VN24_18070</name>
</gene>
<dbReference type="Gene3D" id="2.40.30.10">
    <property type="entry name" value="Translation factors"/>
    <property type="match status" value="1"/>
</dbReference>
<evidence type="ECO:0000256" key="3">
    <source>
        <dbReference type="ARBA" id="ARBA00038374"/>
    </source>
</evidence>
<dbReference type="Pfam" id="PF16325">
    <property type="entry name" value="Peptidase_U32_C"/>
    <property type="match status" value="1"/>
</dbReference>
<keyword evidence="2" id="KW-0378">Hydrolase</keyword>